<feature type="transmembrane region" description="Helical" evidence="1">
    <location>
        <begin position="153"/>
        <end position="171"/>
    </location>
</feature>
<organism evidence="2 3">
    <name type="scientific">Wenzhouxiangella limi</name>
    <dbReference type="NCBI Taxonomy" id="2707351"/>
    <lineage>
        <taxon>Bacteria</taxon>
        <taxon>Pseudomonadati</taxon>
        <taxon>Pseudomonadota</taxon>
        <taxon>Gammaproteobacteria</taxon>
        <taxon>Chromatiales</taxon>
        <taxon>Wenzhouxiangellaceae</taxon>
        <taxon>Wenzhouxiangella</taxon>
    </lineage>
</organism>
<proteinExistence type="predicted"/>
<feature type="transmembrane region" description="Helical" evidence="1">
    <location>
        <begin position="124"/>
        <end position="146"/>
    </location>
</feature>
<dbReference type="InterPro" id="IPR007404">
    <property type="entry name" value="YdjM-like"/>
</dbReference>
<keyword evidence="1" id="KW-0812">Transmembrane</keyword>
<reference evidence="2 3" key="1">
    <citation type="submission" date="2020-02" db="EMBL/GenBank/DDBJ databases">
        <authorList>
            <person name="Zhang X.-Y."/>
        </authorList>
    </citation>
    <scope>NUCLEOTIDE SEQUENCE [LARGE SCALE GENOMIC DNA]</scope>
    <source>
        <strain evidence="2 3">C33</strain>
    </source>
</reference>
<dbReference type="Proteomes" id="UP000484885">
    <property type="component" value="Unassembled WGS sequence"/>
</dbReference>
<evidence type="ECO:0000313" key="3">
    <source>
        <dbReference type="Proteomes" id="UP000484885"/>
    </source>
</evidence>
<dbReference type="PANTHER" id="PTHR40031:SF1">
    <property type="entry name" value="MEMBRANE-BOUND METAL-DEPENDENT HYDROLASE"/>
    <property type="match status" value="1"/>
</dbReference>
<feature type="transmembrane region" description="Helical" evidence="1">
    <location>
        <begin position="87"/>
        <end position="104"/>
    </location>
</feature>
<protein>
    <submittedName>
        <fullName evidence="2">Metal-dependent hydrolase</fullName>
    </submittedName>
</protein>
<sequence length="338" mass="37883">MDPVTHGVVGALSALPAARRRQMRSAALAGAAGGMVADLDALIRSSSDTLLYIEYHRQFTHSFAFAPVGSLLAALALWPLRKKRVWFARVYLWCLLGYLVHPLLDAATSYGTQLWWPISDRRVAWNWISVIDPVYSLPLLVLLAAAIWRRSHAVVAIALAWMVVYLGFGAWQNQRAEALLAGWADEAGVAVERLVAKPAFANLVVWRGLIDDGQDLHLVAIRTLPGSEPVFYPGGAVARFDRDEVDPQTRRDRDLARFDHFSSRWLFHYPALDAGSRIFIGDFRYALDPASQRPLWGVLVDPNDPHSPAEYTTSRRMNDADRRRFFQRLRGEPAAAID</sequence>
<dbReference type="EMBL" id="JAAGSC010000041">
    <property type="protein sequence ID" value="NDY95997.1"/>
    <property type="molecule type" value="Genomic_DNA"/>
</dbReference>
<evidence type="ECO:0000313" key="2">
    <source>
        <dbReference type="EMBL" id="NDY95997.1"/>
    </source>
</evidence>
<dbReference type="PANTHER" id="PTHR40031">
    <property type="entry name" value="HYPOTHETICAL MEMBRANE SPANNING PROTEIN"/>
    <property type="match status" value="1"/>
</dbReference>
<evidence type="ECO:0000256" key="1">
    <source>
        <dbReference type="SAM" id="Phobius"/>
    </source>
</evidence>
<dbReference type="AlphaFoldDB" id="A0A845UX48"/>
<name>A0A845UX48_9GAMM</name>
<dbReference type="Pfam" id="PF04307">
    <property type="entry name" value="YdjM"/>
    <property type="match status" value="1"/>
</dbReference>
<gene>
    <name evidence="2" type="ORF">G3I74_09665</name>
</gene>
<keyword evidence="1" id="KW-1133">Transmembrane helix</keyword>
<keyword evidence="3" id="KW-1185">Reference proteome</keyword>
<keyword evidence="1" id="KW-0472">Membrane</keyword>
<comment type="caution">
    <text evidence="2">The sequence shown here is derived from an EMBL/GenBank/DDBJ whole genome shotgun (WGS) entry which is preliminary data.</text>
</comment>
<dbReference type="RefSeq" id="WP_164211386.1">
    <property type="nucleotide sequence ID" value="NZ_JAAGSC010000041.1"/>
</dbReference>
<accession>A0A845UX48</accession>
<dbReference type="GO" id="GO:0016787">
    <property type="term" value="F:hydrolase activity"/>
    <property type="evidence" value="ECO:0007669"/>
    <property type="project" value="UniProtKB-KW"/>
</dbReference>
<feature type="transmembrane region" description="Helical" evidence="1">
    <location>
        <begin position="63"/>
        <end position="80"/>
    </location>
</feature>
<dbReference type="InterPro" id="IPR053170">
    <property type="entry name" value="Transcription_regulator"/>
</dbReference>
<keyword evidence="2" id="KW-0378">Hydrolase</keyword>